<dbReference type="KEGG" id="vpy:HZI73_19620"/>
<dbReference type="AlphaFoldDB" id="A0A8J8MMR9"/>
<reference evidence="2" key="1">
    <citation type="submission" date="2020-07" db="EMBL/GenBank/DDBJ databases">
        <title>Vallitalea pronyensis genome.</title>
        <authorList>
            <person name="Postec A."/>
        </authorList>
    </citation>
    <scope>NUCLEOTIDE SEQUENCE</scope>
    <source>
        <strain evidence="2">FatNI3</strain>
    </source>
</reference>
<evidence type="ECO:0000313" key="2">
    <source>
        <dbReference type="EMBL" id="QUI24369.1"/>
    </source>
</evidence>
<protein>
    <submittedName>
        <fullName evidence="2">SDR family NAD(P)-dependent oxidoreductase</fullName>
    </submittedName>
</protein>
<dbReference type="InterPro" id="IPR036291">
    <property type="entry name" value="NAD(P)-bd_dom_sf"/>
</dbReference>
<dbReference type="Gene3D" id="3.40.50.720">
    <property type="entry name" value="NAD(P)-binding Rossmann-like Domain"/>
    <property type="match status" value="1"/>
</dbReference>
<evidence type="ECO:0000313" key="3">
    <source>
        <dbReference type="Proteomes" id="UP000683246"/>
    </source>
</evidence>
<keyword evidence="3" id="KW-1185">Reference proteome</keyword>
<dbReference type="RefSeq" id="WP_212695064.1">
    <property type="nucleotide sequence ID" value="NZ_CP058649.1"/>
</dbReference>
<gene>
    <name evidence="2" type="ORF">HZI73_19620</name>
</gene>
<dbReference type="GO" id="GO:0016491">
    <property type="term" value="F:oxidoreductase activity"/>
    <property type="evidence" value="ECO:0007669"/>
    <property type="project" value="UniProtKB-KW"/>
</dbReference>
<dbReference type="Proteomes" id="UP000683246">
    <property type="component" value="Chromosome"/>
</dbReference>
<accession>A0A8J8MMR9</accession>
<sequence length="288" mass="32278">MDKKICLITGANSGIGKAAAIQMAEAGYHVILACRNEQKGEKALEEVKQSHENNSAELMLVDMSLQSSIRKMVTGFLAKYDTLDVLISNAALFDITQKKAVMTKEGIEKIWATNHLGAVLLTELLLESIKRSNQGRIITIASKGLIVHPSISVDFKDPEFQSRKFNVSKAYYQSKIAQVMYTYWLADKLKDTKVTVNCIRVTNVKVDISRYPHLSKLAKFAYALKSKKAITPEEMARTYTYLATSDDVSDVSGKYFDEHNKIVNSSAYSTNADNVQKVMDFTMKYLDM</sequence>
<dbReference type="PANTHER" id="PTHR43157">
    <property type="entry name" value="PHOSPHATIDYLINOSITOL-GLYCAN BIOSYNTHESIS CLASS F PROTEIN-RELATED"/>
    <property type="match status" value="1"/>
</dbReference>
<dbReference type="Pfam" id="PF00106">
    <property type="entry name" value="adh_short"/>
    <property type="match status" value="1"/>
</dbReference>
<proteinExistence type="predicted"/>
<dbReference type="PANTHER" id="PTHR43157:SF31">
    <property type="entry name" value="PHOSPHATIDYLINOSITOL-GLYCAN BIOSYNTHESIS CLASS F PROTEIN"/>
    <property type="match status" value="1"/>
</dbReference>
<evidence type="ECO:0000256" key="1">
    <source>
        <dbReference type="ARBA" id="ARBA00023002"/>
    </source>
</evidence>
<dbReference type="InterPro" id="IPR002347">
    <property type="entry name" value="SDR_fam"/>
</dbReference>
<dbReference type="EMBL" id="CP058649">
    <property type="protein sequence ID" value="QUI24369.1"/>
    <property type="molecule type" value="Genomic_DNA"/>
</dbReference>
<dbReference type="PRINTS" id="PR00081">
    <property type="entry name" value="GDHRDH"/>
</dbReference>
<organism evidence="2 3">
    <name type="scientific">Vallitalea pronyensis</name>
    <dbReference type="NCBI Taxonomy" id="1348613"/>
    <lineage>
        <taxon>Bacteria</taxon>
        <taxon>Bacillati</taxon>
        <taxon>Bacillota</taxon>
        <taxon>Clostridia</taxon>
        <taxon>Lachnospirales</taxon>
        <taxon>Vallitaleaceae</taxon>
        <taxon>Vallitalea</taxon>
    </lineage>
</organism>
<keyword evidence="1" id="KW-0560">Oxidoreductase</keyword>
<name>A0A8J8MMR9_9FIRM</name>
<dbReference type="SUPFAM" id="SSF51735">
    <property type="entry name" value="NAD(P)-binding Rossmann-fold domains"/>
    <property type="match status" value="1"/>
</dbReference>